<keyword evidence="4" id="KW-0949">S-adenosyl-L-methionine</keyword>
<dbReference type="GO" id="GO:0008168">
    <property type="term" value="F:methyltransferase activity"/>
    <property type="evidence" value="ECO:0007669"/>
    <property type="project" value="UniProtKB-KW"/>
</dbReference>
<name>A0A370HNK5_9HYPH</name>
<gene>
    <name evidence="6" type="ORF">DES45_103379</name>
</gene>
<keyword evidence="3" id="KW-0808">Transferase</keyword>
<dbReference type="Proteomes" id="UP000254925">
    <property type="component" value="Unassembled WGS sequence"/>
</dbReference>
<dbReference type="PROSITE" id="PS51608">
    <property type="entry name" value="SAM_MT_UBIE"/>
    <property type="match status" value="1"/>
</dbReference>
<dbReference type="Pfam" id="PF13649">
    <property type="entry name" value="Methyltransf_25"/>
    <property type="match status" value="1"/>
</dbReference>
<accession>A0A370HNK5</accession>
<evidence type="ECO:0000256" key="3">
    <source>
        <dbReference type="ARBA" id="ARBA00022679"/>
    </source>
</evidence>
<dbReference type="InterPro" id="IPR041698">
    <property type="entry name" value="Methyltransf_25"/>
</dbReference>
<dbReference type="SUPFAM" id="SSF53335">
    <property type="entry name" value="S-adenosyl-L-methionine-dependent methyltransferases"/>
    <property type="match status" value="1"/>
</dbReference>
<evidence type="ECO:0000259" key="5">
    <source>
        <dbReference type="Pfam" id="PF13649"/>
    </source>
</evidence>
<keyword evidence="1" id="KW-0474">Menaquinone biosynthesis</keyword>
<feature type="domain" description="Methyltransferase" evidence="5">
    <location>
        <begin position="44"/>
        <end position="137"/>
    </location>
</feature>
<keyword evidence="2 6" id="KW-0489">Methyltransferase</keyword>
<sequence>MTATDTAFAGSIPALYDRYLGPLLFEPYGQDLAERLKDIRQGRVLETAAGTGIVTRALARTLPSEAEIVATDLNQAMLDHAMTQIHAPNVRWQQADAQSLPFEDASFDAVVCQFGMMFLPDKPRGYREALRLLKPGGRFVFNIWGRIADNPVSEAVSDAVAKLFPDDPPRFLERTPYGHADPDRILGEVEQAGFEAVEIDEVKKTSVVRSPQDPVIGLCQGSPLRGEIEARAPGRLEEITTRATEVLAEHFGTGPFENPMLAFVVTARRT</sequence>
<dbReference type="RefSeq" id="WP_114769991.1">
    <property type="nucleotide sequence ID" value="NZ_QQBB01000003.1"/>
</dbReference>
<evidence type="ECO:0000256" key="1">
    <source>
        <dbReference type="ARBA" id="ARBA00022428"/>
    </source>
</evidence>
<evidence type="ECO:0000256" key="2">
    <source>
        <dbReference type="ARBA" id="ARBA00022603"/>
    </source>
</evidence>
<evidence type="ECO:0000313" key="6">
    <source>
        <dbReference type="EMBL" id="RDI60118.1"/>
    </source>
</evidence>
<dbReference type="AlphaFoldDB" id="A0A370HNK5"/>
<organism evidence="6 7">
    <name type="scientific">Microvirga subterranea</name>
    <dbReference type="NCBI Taxonomy" id="186651"/>
    <lineage>
        <taxon>Bacteria</taxon>
        <taxon>Pseudomonadati</taxon>
        <taxon>Pseudomonadota</taxon>
        <taxon>Alphaproteobacteria</taxon>
        <taxon>Hyphomicrobiales</taxon>
        <taxon>Methylobacteriaceae</taxon>
        <taxon>Microvirga</taxon>
    </lineage>
</organism>
<comment type="caution">
    <text evidence="6">The sequence shown here is derived from an EMBL/GenBank/DDBJ whole genome shotgun (WGS) entry which is preliminary data.</text>
</comment>
<proteinExistence type="predicted"/>
<reference evidence="6 7" key="1">
    <citation type="submission" date="2018-07" db="EMBL/GenBank/DDBJ databases">
        <title>Genomic Encyclopedia of Type Strains, Phase IV (KMG-IV): sequencing the most valuable type-strain genomes for metagenomic binning, comparative biology and taxonomic classification.</title>
        <authorList>
            <person name="Goeker M."/>
        </authorList>
    </citation>
    <scope>NUCLEOTIDE SEQUENCE [LARGE SCALE GENOMIC DNA]</scope>
    <source>
        <strain evidence="6 7">DSM 14364</strain>
    </source>
</reference>
<dbReference type="Gene3D" id="3.40.50.150">
    <property type="entry name" value="Vaccinia Virus protein VP39"/>
    <property type="match status" value="1"/>
</dbReference>
<evidence type="ECO:0000256" key="4">
    <source>
        <dbReference type="ARBA" id="ARBA00022691"/>
    </source>
</evidence>
<dbReference type="PANTHER" id="PTHR43591:SF24">
    <property type="entry name" value="2-METHOXY-6-POLYPRENYL-1,4-BENZOQUINOL METHYLASE, MITOCHONDRIAL"/>
    <property type="match status" value="1"/>
</dbReference>
<dbReference type="InterPro" id="IPR029063">
    <property type="entry name" value="SAM-dependent_MTases_sf"/>
</dbReference>
<keyword evidence="7" id="KW-1185">Reference proteome</keyword>
<evidence type="ECO:0000313" key="7">
    <source>
        <dbReference type="Proteomes" id="UP000254925"/>
    </source>
</evidence>
<dbReference type="GO" id="GO:0009234">
    <property type="term" value="P:menaquinone biosynthetic process"/>
    <property type="evidence" value="ECO:0007669"/>
    <property type="project" value="UniProtKB-KW"/>
</dbReference>
<dbReference type="PANTHER" id="PTHR43591">
    <property type="entry name" value="METHYLTRANSFERASE"/>
    <property type="match status" value="1"/>
</dbReference>
<protein>
    <submittedName>
        <fullName evidence="6">Ubiquinone/menaquinone biosynthesis C-methylase UbiE</fullName>
    </submittedName>
</protein>
<dbReference type="InterPro" id="IPR004033">
    <property type="entry name" value="UbiE/COQ5_MeTrFase"/>
</dbReference>
<dbReference type="CDD" id="cd02440">
    <property type="entry name" value="AdoMet_MTases"/>
    <property type="match status" value="1"/>
</dbReference>
<keyword evidence="6" id="KW-0830">Ubiquinone</keyword>
<dbReference type="GO" id="GO:0032259">
    <property type="term" value="P:methylation"/>
    <property type="evidence" value="ECO:0007669"/>
    <property type="project" value="UniProtKB-KW"/>
</dbReference>
<dbReference type="OrthoDB" id="9787738at2"/>
<dbReference type="EMBL" id="QQBB01000003">
    <property type="protein sequence ID" value="RDI60118.1"/>
    <property type="molecule type" value="Genomic_DNA"/>
</dbReference>